<gene>
    <name evidence="1" type="ORF">G2W53_017282</name>
</gene>
<accession>A0A834TPN2</accession>
<keyword evidence="2" id="KW-1185">Reference proteome</keyword>
<protein>
    <submittedName>
        <fullName evidence="1">Uncharacterized protein</fullName>
    </submittedName>
</protein>
<reference evidence="1" key="1">
    <citation type="submission" date="2020-09" db="EMBL/GenBank/DDBJ databases">
        <title>Genome-Enabled Discovery of Anthraquinone Biosynthesis in Senna tora.</title>
        <authorList>
            <person name="Kang S.-H."/>
            <person name="Pandey R.P."/>
            <person name="Lee C.-M."/>
            <person name="Sim J.-S."/>
            <person name="Jeong J.-T."/>
            <person name="Choi B.-S."/>
            <person name="Jung M."/>
            <person name="Ginzburg D."/>
            <person name="Zhao K."/>
            <person name="Won S.Y."/>
            <person name="Oh T.-J."/>
            <person name="Yu Y."/>
            <person name="Kim N.-H."/>
            <person name="Lee O.R."/>
            <person name="Lee T.-H."/>
            <person name="Bashyal P."/>
            <person name="Kim T.-S."/>
            <person name="Lee W.-H."/>
            <person name="Kawkins C."/>
            <person name="Kim C.-K."/>
            <person name="Kim J.S."/>
            <person name="Ahn B.O."/>
            <person name="Rhee S.Y."/>
            <person name="Sohng J.K."/>
        </authorList>
    </citation>
    <scope>NUCLEOTIDE SEQUENCE</scope>
    <source>
        <tissue evidence="1">Leaf</tissue>
    </source>
</reference>
<dbReference type="Proteomes" id="UP000634136">
    <property type="component" value="Unassembled WGS sequence"/>
</dbReference>
<evidence type="ECO:0000313" key="2">
    <source>
        <dbReference type="Proteomes" id="UP000634136"/>
    </source>
</evidence>
<organism evidence="1 2">
    <name type="scientific">Senna tora</name>
    <dbReference type="NCBI Taxonomy" id="362788"/>
    <lineage>
        <taxon>Eukaryota</taxon>
        <taxon>Viridiplantae</taxon>
        <taxon>Streptophyta</taxon>
        <taxon>Embryophyta</taxon>
        <taxon>Tracheophyta</taxon>
        <taxon>Spermatophyta</taxon>
        <taxon>Magnoliopsida</taxon>
        <taxon>eudicotyledons</taxon>
        <taxon>Gunneridae</taxon>
        <taxon>Pentapetalae</taxon>
        <taxon>rosids</taxon>
        <taxon>fabids</taxon>
        <taxon>Fabales</taxon>
        <taxon>Fabaceae</taxon>
        <taxon>Caesalpinioideae</taxon>
        <taxon>Cassia clade</taxon>
        <taxon>Senna</taxon>
    </lineage>
</organism>
<dbReference type="AlphaFoldDB" id="A0A834TPN2"/>
<dbReference type="EMBL" id="JAAIUW010000006">
    <property type="protein sequence ID" value="KAF7826118.1"/>
    <property type="molecule type" value="Genomic_DNA"/>
</dbReference>
<sequence>MVTLHKRDEPKNELASNINFVATAIRCLLQISSKNDRQGMKVRRRFFYGDGAFVREREARASAWSWFFV</sequence>
<proteinExistence type="predicted"/>
<comment type="caution">
    <text evidence="1">The sequence shown here is derived from an EMBL/GenBank/DDBJ whole genome shotgun (WGS) entry which is preliminary data.</text>
</comment>
<name>A0A834TPN2_9FABA</name>
<evidence type="ECO:0000313" key="1">
    <source>
        <dbReference type="EMBL" id="KAF7826118.1"/>
    </source>
</evidence>